<dbReference type="Proteomes" id="UP000634476">
    <property type="component" value="Unassembled WGS sequence"/>
</dbReference>
<keyword evidence="1" id="KW-0732">Signal</keyword>
<feature type="chain" id="PRO_5035231877" evidence="1">
    <location>
        <begin position="25"/>
        <end position="97"/>
    </location>
</feature>
<evidence type="ECO:0000313" key="2">
    <source>
        <dbReference type="EMBL" id="GIH99182.1"/>
    </source>
</evidence>
<evidence type="ECO:0000256" key="1">
    <source>
        <dbReference type="SAM" id="SignalP"/>
    </source>
</evidence>
<keyword evidence="3" id="KW-1185">Reference proteome</keyword>
<sequence length="97" mass="10681">MRKVLISVLAAASLLLAPTSAASAATATHTAAGWCAKKQPDGRYIYKHGKHWDCVSPGAFCASYQHGGYGYSRHARAHAKRYKCVRYTAKIWRWKAA</sequence>
<dbReference type="EMBL" id="BOOK01000006">
    <property type="protein sequence ID" value="GIH99182.1"/>
    <property type="molecule type" value="Genomic_DNA"/>
</dbReference>
<feature type="signal peptide" evidence="1">
    <location>
        <begin position="1"/>
        <end position="24"/>
    </location>
</feature>
<reference evidence="2" key="1">
    <citation type="submission" date="2021-01" db="EMBL/GenBank/DDBJ databases">
        <title>Whole genome shotgun sequence of Planobispora takensis NBRC 109077.</title>
        <authorList>
            <person name="Komaki H."/>
            <person name="Tamura T."/>
        </authorList>
    </citation>
    <scope>NUCLEOTIDE SEQUENCE</scope>
    <source>
        <strain evidence="2">NBRC 109077</strain>
    </source>
</reference>
<dbReference type="AlphaFoldDB" id="A0A8J3WSE8"/>
<organism evidence="2 3">
    <name type="scientific">Planobispora takensis</name>
    <dbReference type="NCBI Taxonomy" id="1367882"/>
    <lineage>
        <taxon>Bacteria</taxon>
        <taxon>Bacillati</taxon>
        <taxon>Actinomycetota</taxon>
        <taxon>Actinomycetes</taxon>
        <taxon>Streptosporangiales</taxon>
        <taxon>Streptosporangiaceae</taxon>
        <taxon>Planobispora</taxon>
    </lineage>
</organism>
<name>A0A8J3WSE8_9ACTN</name>
<evidence type="ECO:0000313" key="3">
    <source>
        <dbReference type="Proteomes" id="UP000634476"/>
    </source>
</evidence>
<proteinExistence type="predicted"/>
<protein>
    <submittedName>
        <fullName evidence="2">Uncharacterized protein</fullName>
    </submittedName>
</protein>
<accession>A0A8J3WSE8</accession>
<comment type="caution">
    <text evidence="2">The sequence shown here is derived from an EMBL/GenBank/DDBJ whole genome shotgun (WGS) entry which is preliminary data.</text>
</comment>
<gene>
    <name evidence="2" type="ORF">Pta02_11910</name>
</gene>